<evidence type="ECO:0000256" key="8">
    <source>
        <dbReference type="ARBA" id="ARBA00007743"/>
    </source>
</evidence>
<dbReference type="GO" id="GO:0005769">
    <property type="term" value="C:early endosome"/>
    <property type="evidence" value="ECO:0007669"/>
    <property type="project" value="UniProtKB-SubCell"/>
</dbReference>
<evidence type="ECO:0000256" key="9">
    <source>
        <dbReference type="ARBA" id="ARBA00022692"/>
    </source>
</evidence>
<evidence type="ECO:0000256" key="14">
    <source>
        <dbReference type="ARBA" id="ARBA00023136"/>
    </source>
</evidence>
<evidence type="ECO:0000256" key="13">
    <source>
        <dbReference type="ARBA" id="ARBA00023034"/>
    </source>
</evidence>
<evidence type="ECO:0000256" key="2">
    <source>
        <dbReference type="ARBA" id="ARBA00004172"/>
    </source>
</evidence>
<evidence type="ECO:0000256" key="11">
    <source>
        <dbReference type="ARBA" id="ARBA00022989"/>
    </source>
</evidence>
<dbReference type="EMBL" id="BT071319">
    <property type="protein sequence ID" value="ACN40785.1"/>
    <property type="molecule type" value="mRNA"/>
</dbReference>
<evidence type="ECO:0000256" key="10">
    <source>
        <dbReference type="ARBA" id="ARBA00022753"/>
    </source>
</evidence>
<dbReference type="GO" id="GO:0016020">
    <property type="term" value="C:membrane"/>
    <property type="evidence" value="ECO:0007669"/>
    <property type="project" value="UniProtKB-SubCell"/>
</dbReference>
<sequence>MVAEKAALGGTFIVHSKPPAKEISLAVALLILGTIVIAIGLFMFSQQIGGDRTHGILFALLGTVLFVPGFYYSRIAWYAYKGYKGFSFSNIPAV</sequence>
<keyword evidence="10" id="KW-0967">Endosome</keyword>
<evidence type="ECO:0000256" key="12">
    <source>
        <dbReference type="ARBA" id="ARBA00023018"/>
    </source>
</evidence>
<comment type="similarity">
    <text evidence="8">Belongs to the TMEM134/TMEM230 family.</text>
</comment>
<evidence type="ECO:0000256" key="4">
    <source>
        <dbReference type="ARBA" id="ARBA00004412"/>
    </source>
</evidence>
<evidence type="ECO:0000256" key="3">
    <source>
        <dbReference type="ARBA" id="ARBA00004234"/>
    </source>
</evidence>
<organism evidence="19">
    <name type="scientific">Picea sitchensis</name>
    <name type="common">Sitka spruce</name>
    <name type="synonym">Pinus sitchensis</name>
    <dbReference type="NCBI Taxonomy" id="3332"/>
    <lineage>
        <taxon>Eukaryota</taxon>
        <taxon>Viridiplantae</taxon>
        <taxon>Streptophyta</taxon>
        <taxon>Embryophyta</taxon>
        <taxon>Tracheophyta</taxon>
        <taxon>Spermatophyta</taxon>
        <taxon>Pinopsida</taxon>
        <taxon>Pinidae</taxon>
        <taxon>Conifers I</taxon>
        <taxon>Pinales</taxon>
        <taxon>Pinaceae</taxon>
        <taxon>Picea</taxon>
    </lineage>
</organism>
<keyword evidence="13" id="KW-0333">Golgi apparatus</keyword>
<feature type="transmembrane region" description="Helical" evidence="18">
    <location>
        <begin position="56"/>
        <end position="80"/>
    </location>
</feature>
<dbReference type="GO" id="GO:0005776">
    <property type="term" value="C:autophagosome"/>
    <property type="evidence" value="ECO:0007669"/>
    <property type="project" value="UniProtKB-SubCell"/>
</dbReference>
<keyword evidence="15" id="KW-0968">Cytoplasmic vesicle</keyword>
<evidence type="ECO:0000256" key="5">
    <source>
        <dbReference type="ARBA" id="ARBA00004419"/>
    </source>
</evidence>
<keyword evidence="11 18" id="KW-1133">Transmembrane helix</keyword>
<protein>
    <recommendedName>
        <fullName evidence="17">Transmembrane protein 230</fullName>
    </recommendedName>
</protein>
<dbReference type="InterPro" id="IPR008590">
    <property type="entry name" value="TMEM_230/134"/>
</dbReference>
<dbReference type="GO" id="GO:0005770">
    <property type="term" value="C:late endosome"/>
    <property type="evidence" value="ECO:0007669"/>
    <property type="project" value="UniProtKB-SubCell"/>
</dbReference>
<proteinExistence type="evidence at transcript level"/>
<evidence type="ECO:0000256" key="17">
    <source>
        <dbReference type="ARBA" id="ARBA00024088"/>
    </source>
</evidence>
<evidence type="ECO:0000256" key="16">
    <source>
        <dbReference type="ARBA" id="ARBA00024003"/>
    </source>
</evidence>
<name>C0PSJ5_PICSI</name>
<comment type="function">
    <text evidence="16">Involved in trafficking and recycling of synaptic vesicles.</text>
</comment>
<dbReference type="GO" id="GO:0005794">
    <property type="term" value="C:Golgi apparatus"/>
    <property type="evidence" value="ECO:0007669"/>
    <property type="project" value="UniProtKB-SubCell"/>
</dbReference>
<evidence type="ECO:0000313" key="19">
    <source>
        <dbReference type="EMBL" id="ACN40785.1"/>
    </source>
</evidence>
<keyword evidence="9 18" id="KW-0812">Transmembrane</keyword>
<dbReference type="PANTHER" id="PTHR15664:SF6">
    <property type="entry name" value="TRANSMEMBRANE PROTEIN 230"/>
    <property type="match status" value="1"/>
</dbReference>
<dbReference type="AlphaFoldDB" id="C0PSJ5"/>
<evidence type="ECO:0000256" key="18">
    <source>
        <dbReference type="SAM" id="Phobius"/>
    </source>
</evidence>
<keyword evidence="14 18" id="KW-0472">Membrane</keyword>
<comment type="subcellular location">
    <subcellularLocation>
        <location evidence="5">Cytoplasmic vesicle</location>
        <location evidence="5">Autophagosome</location>
    </subcellularLocation>
    <subcellularLocation>
        <location evidence="3">Cytoplasmic vesicle</location>
        <location evidence="3">Secretory vesicle</location>
        <location evidence="3">Synaptic vesicle</location>
    </subcellularLocation>
    <subcellularLocation>
        <location evidence="4">Early endosome</location>
    </subcellularLocation>
    <subcellularLocation>
        <location evidence="6">Golgi apparatus</location>
        <location evidence="6">trans-Golgi network</location>
    </subcellularLocation>
    <subcellularLocation>
        <location evidence="7">Late endosome</location>
    </subcellularLocation>
    <subcellularLocation>
        <location evidence="1">Membrane</location>
        <topology evidence="1">Multi-pass membrane protein</topology>
    </subcellularLocation>
    <subcellularLocation>
        <location evidence="2">Recycling endosome</location>
    </subcellularLocation>
</comment>
<dbReference type="PANTHER" id="PTHR15664">
    <property type="entry name" value="C20ORF30 PROTEIN"/>
    <property type="match status" value="1"/>
</dbReference>
<dbReference type="Pfam" id="PF05915">
    <property type="entry name" value="TMEM_230_134"/>
    <property type="match status" value="1"/>
</dbReference>
<evidence type="ECO:0000256" key="1">
    <source>
        <dbReference type="ARBA" id="ARBA00004141"/>
    </source>
</evidence>
<evidence type="ECO:0000256" key="15">
    <source>
        <dbReference type="ARBA" id="ARBA00023329"/>
    </source>
</evidence>
<reference evidence="19" key="1">
    <citation type="submission" date="2009-02" db="EMBL/GenBank/DDBJ databases">
        <title>Full length sequence-verified cDNA sequences from Sitka spruce (Picea sitchensis).</title>
        <authorList>
            <person name="Reid K.E."/>
            <person name="Liao N."/>
            <person name="Ralph S."/>
            <person name="Kolosova N."/>
            <person name="Oddy C."/>
            <person name="Moore R."/>
            <person name="Mayo M."/>
            <person name="Wagner S."/>
            <person name="King J."/>
            <person name="Yanchuk A."/>
            <person name="Holt R."/>
            <person name="Jones S."/>
            <person name="Marra M."/>
            <person name="Ritland C.E."/>
            <person name="Ritland K."/>
            <person name="Bohlmann J."/>
        </authorList>
    </citation>
    <scope>NUCLEOTIDE SEQUENCE</scope>
    <source>
        <tissue evidence="19">Bark</tissue>
    </source>
</reference>
<keyword evidence="12" id="KW-0770">Synapse</keyword>
<evidence type="ECO:0000256" key="6">
    <source>
        <dbReference type="ARBA" id="ARBA00004601"/>
    </source>
</evidence>
<evidence type="ECO:0000256" key="7">
    <source>
        <dbReference type="ARBA" id="ARBA00004603"/>
    </source>
</evidence>
<feature type="transmembrane region" description="Helical" evidence="18">
    <location>
        <begin position="23"/>
        <end position="44"/>
    </location>
</feature>
<accession>C0PSJ5</accession>
<dbReference type="GO" id="GO:0055037">
    <property type="term" value="C:recycling endosome"/>
    <property type="evidence" value="ECO:0007669"/>
    <property type="project" value="UniProtKB-SubCell"/>
</dbReference>
<dbReference type="InterPro" id="IPR044234">
    <property type="entry name" value="TMEM230"/>
</dbReference>